<keyword evidence="1" id="KW-0732">Signal</keyword>
<gene>
    <name evidence="2" type="ORF">L484_010947</name>
</gene>
<name>W9RAT9_9ROSA</name>
<feature type="chain" id="PRO_5004928210" evidence="1">
    <location>
        <begin position="22"/>
        <end position="124"/>
    </location>
</feature>
<evidence type="ECO:0000313" key="2">
    <source>
        <dbReference type="EMBL" id="EXB80379.1"/>
    </source>
</evidence>
<proteinExistence type="predicted"/>
<accession>W9RAT9</accession>
<reference evidence="3" key="1">
    <citation type="submission" date="2013-01" db="EMBL/GenBank/DDBJ databases">
        <title>Draft Genome Sequence of a Mulberry Tree, Morus notabilis C.K. Schneid.</title>
        <authorList>
            <person name="He N."/>
            <person name="Zhao S."/>
        </authorList>
    </citation>
    <scope>NUCLEOTIDE SEQUENCE</scope>
</reference>
<keyword evidence="3" id="KW-1185">Reference proteome</keyword>
<evidence type="ECO:0000313" key="3">
    <source>
        <dbReference type="Proteomes" id="UP000030645"/>
    </source>
</evidence>
<dbReference type="AlphaFoldDB" id="W9RAT9"/>
<sequence>MRMILVVRIVMVVVVVAAVAARFLLDPPPEVKKVVYRARKAERAGRVVTINLMSFVQKPLEERMELMRIIVRNKGVKYIARGRCIHIVLKIQNEIKTNSNTLTIPIDGNKKLLIRKDFEVIYQN</sequence>
<feature type="signal peptide" evidence="1">
    <location>
        <begin position="1"/>
        <end position="21"/>
    </location>
</feature>
<dbReference type="Proteomes" id="UP000030645">
    <property type="component" value="Unassembled WGS sequence"/>
</dbReference>
<dbReference type="EMBL" id="KE344807">
    <property type="protein sequence ID" value="EXB80379.1"/>
    <property type="molecule type" value="Genomic_DNA"/>
</dbReference>
<organism evidence="2 3">
    <name type="scientific">Morus notabilis</name>
    <dbReference type="NCBI Taxonomy" id="981085"/>
    <lineage>
        <taxon>Eukaryota</taxon>
        <taxon>Viridiplantae</taxon>
        <taxon>Streptophyta</taxon>
        <taxon>Embryophyta</taxon>
        <taxon>Tracheophyta</taxon>
        <taxon>Spermatophyta</taxon>
        <taxon>Magnoliopsida</taxon>
        <taxon>eudicotyledons</taxon>
        <taxon>Gunneridae</taxon>
        <taxon>Pentapetalae</taxon>
        <taxon>rosids</taxon>
        <taxon>fabids</taxon>
        <taxon>Rosales</taxon>
        <taxon>Moraceae</taxon>
        <taxon>Moreae</taxon>
        <taxon>Morus</taxon>
    </lineage>
</organism>
<evidence type="ECO:0000256" key="1">
    <source>
        <dbReference type="SAM" id="SignalP"/>
    </source>
</evidence>
<protein>
    <submittedName>
        <fullName evidence="2">Uncharacterized protein</fullName>
    </submittedName>
</protein>